<keyword evidence="8 11" id="KW-0414">Isoprene biosynthesis</keyword>
<evidence type="ECO:0000256" key="8">
    <source>
        <dbReference type="ARBA" id="ARBA00023229"/>
    </source>
</evidence>
<comment type="caution">
    <text evidence="11">Lacks conserved residue(s) required for the propagation of feature annotation.</text>
</comment>
<dbReference type="Gene3D" id="3.20.20.70">
    <property type="entry name" value="Aldolase class I"/>
    <property type="match status" value="1"/>
</dbReference>
<comment type="cofactor">
    <cofactor evidence="11">
        <name>Mg(2+)</name>
        <dbReference type="ChEBI" id="CHEBI:18420"/>
    </cofactor>
</comment>
<comment type="subcellular location">
    <subcellularLocation>
        <location evidence="11">Cytoplasm</location>
    </subcellularLocation>
</comment>
<organism evidence="13 14">
    <name type="scientific">Listeria grayi</name>
    <name type="common">Listeria murrayi</name>
    <dbReference type="NCBI Taxonomy" id="1641"/>
    <lineage>
        <taxon>Bacteria</taxon>
        <taxon>Bacillati</taxon>
        <taxon>Bacillota</taxon>
        <taxon>Bacilli</taxon>
        <taxon>Bacillales</taxon>
        <taxon>Listeriaceae</taxon>
        <taxon>Listeria</taxon>
    </lineage>
</organism>
<comment type="function">
    <text evidence="11">Involved in the biosynthesis of isoprenoids. Catalyzes the 1,3-allylic rearrangement of the homoallylic substrate isopentenyl (IPP) to its allylic isomer, dimethylallyl diphosphate (DMAPP).</text>
</comment>
<dbReference type="InterPro" id="IPR000262">
    <property type="entry name" value="FMN-dep_DH"/>
</dbReference>
<sequence length="347" mass="38371">MDKNENLQRERRKDEHVTLALKQNQELAGDTFKEIEVIGMSVPKYDYADIDLSTTIADIAIPFPLYINAMTGGSRHTKEINGNLAEIAAATGIPMAVGSQSSALKNAELADTFQIARKRNPNGVLFANVSPEIKVADGLRAVEMIEANALQIHINPVQELVMKEGDRNFAHWLKSIETYQKELSIPIIVKEVGFGITRETAELLKRIGVKTIDVGGKGGTNFAAIENDRRRDHAYDYLTDWGITTPQSLLDCQLVTDVDFLASGGVKNPLDMLKSLILGANAVGMSGPLLLKLKEHGVEKTIAQIEAWKEQLTSLFLLANAKDIQEVRQTPIALYGHLKEWQENRSK</sequence>
<feature type="binding site" evidence="11">
    <location>
        <begin position="12"/>
        <end position="13"/>
    </location>
    <ligand>
        <name>substrate</name>
    </ligand>
</feature>
<gene>
    <name evidence="11 13" type="primary">fni</name>
    <name evidence="13" type="ORF">NCTC10815_00449</name>
</gene>
<name>A0A378MCS3_LISGR</name>
<evidence type="ECO:0000256" key="6">
    <source>
        <dbReference type="ARBA" id="ARBA00022842"/>
    </source>
</evidence>
<dbReference type="GO" id="GO:0004452">
    <property type="term" value="F:isopentenyl-diphosphate delta-isomerase activity"/>
    <property type="evidence" value="ECO:0007669"/>
    <property type="project" value="UniProtKB-UniRule"/>
</dbReference>
<feature type="binding site" evidence="11">
    <location>
        <position position="159"/>
    </location>
    <ligand>
        <name>Mg(2+)</name>
        <dbReference type="ChEBI" id="CHEBI:18420"/>
    </ligand>
</feature>
<evidence type="ECO:0000259" key="12">
    <source>
        <dbReference type="Pfam" id="PF01070"/>
    </source>
</evidence>
<feature type="binding site" evidence="11">
    <location>
        <position position="99"/>
    </location>
    <ligand>
        <name>FMN</name>
        <dbReference type="ChEBI" id="CHEBI:58210"/>
    </ligand>
</feature>
<dbReference type="AlphaFoldDB" id="A0A378MCS3"/>
<feature type="binding site" evidence="11">
    <location>
        <begin position="69"/>
        <end position="71"/>
    </location>
    <ligand>
        <name>FMN</name>
        <dbReference type="ChEBI" id="CHEBI:58210"/>
    </ligand>
</feature>
<comment type="cofactor">
    <cofactor evidence="11">
        <name>NADPH</name>
        <dbReference type="ChEBI" id="CHEBI:57783"/>
    </cofactor>
</comment>
<keyword evidence="5 11" id="KW-0479">Metal-binding</keyword>
<dbReference type="GO" id="GO:0005737">
    <property type="term" value="C:cytoplasm"/>
    <property type="evidence" value="ECO:0007669"/>
    <property type="project" value="UniProtKB-SubCell"/>
</dbReference>
<dbReference type="GO" id="GO:0008299">
    <property type="term" value="P:isoprenoid biosynthetic process"/>
    <property type="evidence" value="ECO:0007669"/>
    <property type="project" value="UniProtKB-UniRule"/>
</dbReference>
<evidence type="ECO:0000256" key="5">
    <source>
        <dbReference type="ARBA" id="ARBA00022723"/>
    </source>
</evidence>
<dbReference type="EMBL" id="UGPG01000001">
    <property type="protein sequence ID" value="STY43162.1"/>
    <property type="molecule type" value="Genomic_DNA"/>
</dbReference>
<dbReference type="GO" id="GO:0000287">
    <property type="term" value="F:magnesium ion binding"/>
    <property type="evidence" value="ECO:0007669"/>
    <property type="project" value="UniProtKB-UniRule"/>
</dbReference>
<comment type="catalytic activity">
    <reaction evidence="11">
        <text>isopentenyl diphosphate = dimethylallyl diphosphate</text>
        <dbReference type="Rhea" id="RHEA:23284"/>
        <dbReference type="ChEBI" id="CHEBI:57623"/>
        <dbReference type="ChEBI" id="CHEBI:128769"/>
        <dbReference type="EC" id="5.3.3.2"/>
    </reaction>
</comment>
<evidence type="ECO:0000256" key="11">
    <source>
        <dbReference type="HAMAP-Rule" id="MF_00354"/>
    </source>
</evidence>
<dbReference type="InterPro" id="IPR011179">
    <property type="entry name" value="IPdP_isomerase"/>
</dbReference>
<dbReference type="PANTHER" id="PTHR43665">
    <property type="entry name" value="ISOPENTENYL-DIPHOSPHATE DELTA-ISOMERASE"/>
    <property type="match status" value="1"/>
</dbReference>
<dbReference type="HAMAP" id="MF_00354">
    <property type="entry name" value="Idi_2"/>
    <property type="match status" value="1"/>
</dbReference>
<evidence type="ECO:0000256" key="2">
    <source>
        <dbReference type="ARBA" id="ARBA00022490"/>
    </source>
</evidence>
<evidence type="ECO:0000256" key="9">
    <source>
        <dbReference type="ARBA" id="ARBA00023235"/>
    </source>
</evidence>
<feature type="binding site" evidence="11">
    <location>
        <position position="190"/>
    </location>
    <ligand>
        <name>FMN</name>
        <dbReference type="ChEBI" id="CHEBI:58210"/>
    </ligand>
</feature>
<keyword evidence="2 11" id="KW-0963">Cytoplasm</keyword>
<comment type="similarity">
    <text evidence="11">Belongs to the IPP isomerase type 2 family.</text>
</comment>
<dbReference type="GO" id="GO:0016491">
    <property type="term" value="F:oxidoreductase activity"/>
    <property type="evidence" value="ECO:0007669"/>
    <property type="project" value="InterPro"/>
</dbReference>
<feature type="binding site" evidence="11">
    <location>
        <position position="220"/>
    </location>
    <ligand>
        <name>FMN</name>
        <dbReference type="ChEBI" id="CHEBI:58210"/>
    </ligand>
</feature>
<accession>A0A378MCS3</accession>
<dbReference type="GO" id="GO:0010181">
    <property type="term" value="F:FMN binding"/>
    <property type="evidence" value="ECO:0007669"/>
    <property type="project" value="UniProtKB-UniRule"/>
</dbReference>
<keyword evidence="3 11" id="KW-0285">Flavoprotein</keyword>
<keyword evidence="4 11" id="KW-0288">FMN</keyword>
<feature type="binding site" evidence="11">
    <location>
        <position position="128"/>
    </location>
    <ligand>
        <name>FMN</name>
        <dbReference type="ChEBI" id="CHEBI:58210"/>
    </ligand>
</feature>
<proteinExistence type="inferred from homology"/>
<evidence type="ECO:0000256" key="7">
    <source>
        <dbReference type="ARBA" id="ARBA00022857"/>
    </source>
</evidence>
<keyword evidence="6 11" id="KW-0460">Magnesium</keyword>
<evidence type="ECO:0000256" key="1">
    <source>
        <dbReference type="ARBA" id="ARBA00001917"/>
    </source>
</evidence>
<dbReference type="EC" id="5.3.3.2" evidence="11"/>
<dbReference type="RefSeq" id="WP_003755985.1">
    <property type="nucleotide sequence ID" value="NZ_CABKNG010000001.1"/>
</dbReference>
<comment type="subunit">
    <text evidence="10 11">Homooctamer. Dimer of tetramers.</text>
</comment>
<feature type="domain" description="FMN-dependent dehydrogenase" evidence="12">
    <location>
        <begin position="162"/>
        <end position="330"/>
    </location>
</feature>
<keyword evidence="9 11" id="KW-0413">Isomerase</keyword>
<dbReference type="Pfam" id="PF01070">
    <property type="entry name" value="FMN_dh"/>
    <property type="match status" value="1"/>
</dbReference>
<evidence type="ECO:0000256" key="3">
    <source>
        <dbReference type="ARBA" id="ARBA00022630"/>
    </source>
</evidence>
<feature type="binding site" evidence="11">
    <location>
        <begin position="286"/>
        <end position="287"/>
    </location>
    <ligand>
        <name>FMN</name>
        <dbReference type="ChEBI" id="CHEBI:58210"/>
    </ligand>
</feature>
<evidence type="ECO:0000313" key="13">
    <source>
        <dbReference type="EMBL" id="STY43162.1"/>
    </source>
</evidence>
<evidence type="ECO:0000256" key="4">
    <source>
        <dbReference type="ARBA" id="ARBA00022643"/>
    </source>
</evidence>
<feature type="binding site" evidence="11">
    <location>
        <begin position="265"/>
        <end position="267"/>
    </location>
    <ligand>
        <name>FMN</name>
        <dbReference type="ChEBI" id="CHEBI:58210"/>
    </ligand>
</feature>
<feature type="binding site" evidence="11">
    <location>
        <position position="158"/>
    </location>
    <ligand>
        <name>substrate</name>
    </ligand>
</feature>
<dbReference type="PANTHER" id="PTHR43665:SF1">
    <property type="entry name" value="ISOPENTENYL-DIPHOSPHATE DELTA-ISOMERASE"/>
    <property type="match status" value="1"/>
</dbReference>
<dbReference type="NCBIfam" id="TIGR02151">
    <property type="entry name" value="IPP_isom_2"/>
    <property type="match status" value="1"/>
</dbReference>
<reference evidence="13 14" key="1">
    <citation type="submission" date="2018-06" db="EMBL/GenBank/DDBJ databases">
        <authorList>
            <consortium name="Pathogen Informatics"/>
            <person name="Doyle S."/>
        </authorList>
    </citation>
    <scope>NUCLEOTIDE SEQUENCE [LARGE SCALE GENOMIC DNA]</scope>
    <source>
        <strain evidence="14">NCTC 10815</strain>
    </source>
</reference>
<dbReference type="InterPro" id="IPR013785">
    <property type="entry name" value="Aldolase_TIM"/>
</dbReference>
<dbReference type="GO" id="GO:0070402">
    <property type="term" value="F:NADPH binding"/>
    <property type="evidence" value="ECO:0007669"/>
    <property type="project" value="UniProtKB-UniRule"/>
</dbReference>
<protein>
    <recommendedName>
        <fullName evidence="11">Isopentenyl-diphosphate delta-isomerase</fullName>
        <shortName evidence="11">IPP isomerase</shortName>
        <ecNumber evidence="11">5.3.3.2</ecNumber>
    </recommendedName>
    <alternativeName>
        <fullName evidence="11">Isopentenyl diphosphate:dimethylallyl diphosphate isomerase</fullName>
    </alternativeName>
    <alternativeName>
        <fullName evidence="11">Isopentenyl pyrophosphate isomerase</fullName>
    </alternativeName>
    <alternativeName>
        <fullName evidence="11">Type 2 isopentenyl diphosphate isomerase</fullName>
        <shortName evidence="11">IDI-2</shortName>
    </alternativeName>
</protein>
<dbReference type="PIRSF" id="PIRSF003314">
    <property type="entry name" value="IPP_isomerase"/>
    <property type="match status" value="1"/>
</dbReference>
<dbReference type="SUPFAM" id="SSF51395">
    <property type="entry name" value="FMN-linked oxidoreductases"/>
    <property type="match status" value="1"/>
</dbReference>
<evidence type="ECO:0000313" key="14">
    <source>
        <dbReference type="Proteomes" id="UP000254879"/>
    </source>
</evidence>
<evidence type="ECO:0000256" key="10">
    <source>
        <dbReference type="ARBA" id="ARBA00025810"/>
    </source>
</evidence>
<comment type="cofactor">
    <cofactor evidence="1 11">
        <name>FMN</name>
        <dbReference type="ChEBI" id="CHEBI:58210"/>
    </cofactor>
</comment>
<keyword evidence="7 11" id="KW-0521">NADP</keyword>
<dbReference type="Proteomes" id="UP000254879">
    <property type="component" value="Unassembled WGS sequence"/>
</dbReference>
<dbReference type="CDD" id="cd02811">
    <property type="entry name" value="IDI-2_FMN"/>
    <property type="match status" value="1"/>
</dbReference>